<dbReference type="Gene3D" id="3.40.50.970">
    <property type="match status" value="1"/>
</dbReference>
<dbReference type="GO" id="GO:0030976">
    <property type="term" value="F:thiamine pyrophosphate binding"/>
    <property type="evidence" value="ECO:0007669"/>
    <property type="project" value="InterPro"/>
</dbReference>
<dbReference type="InterPro" id="IPR011766">
    <property type="entry name" value="TPP_enzyme_TPP-bd"/>
</dbReference>
<reference evidence="5 6" key="1">
    <citation type="submission" date="2006-10" db="EMBL/GenBank/DDBJ databases">
        <title>Complete sequence of Methanosaeta thermophila PT.</title>
        <authorList>
            <consortium name="US DOE Joint Genome Institute"/>
            <person name="Copeland A."/>
            <person name="Lucas S."/>
            <person name="Lapidus A."/>
            <person name="Barry K."/>
            <person name="Detter J.C."/>
            <person name="Glavina del Rio T."/>
            <person name="Hammon N."/>
            <person name="Israni S."/>
            <person name="Pitluck S."/>
            <person name="Chain P."/>
            <person name="Malfatti S."/>
            <person name="Shin M."/>
            <person name="Vergez L."/>
            <person name="Schmutz J."/>
            <person name="Larimer F."/>
            <person name="Land M."/>
            <person name="Hauser L."/>
            <person name="Kyrpides N."/>
            <person name="Kim E."/>
            <person name="Smith K.S."/>
            <person name="Ingram-Smith C."/>
            <person name="Richardson P."/>
        </authorList>
    </citation>
    <scope>NUCLEOTIDE SEQUENCE [LARGE SCALE GENOMIC DNA]</scope>
    <source>
        <strain evidence="6">DSM 6194 / JCM 14653 / NBRC 101360 / PT</strain>
    </source>
</reference>
<dbReference type="KEGG" id="mtp:Mthe_0402"/>
<evidence type="ECO:0000256" key="3">
    <source>
        <dbReference type="PIRNR" id="PIRNR006439"/>
    </source>
</evidence>
<dbReference type="Pfam" id="PF02775">
    <property type="entry name" value="TPP_enzyme_C"/>
    <property type="match status" value="1"/>
</dbReference>
<proteinExistence type="predicted"/>
<comment type="cofactor">
    <cofactor evidence="3">
        <name>[4Fe-4S] cluster</name>
        <dbReference type="ChEBI" id="CHEBI:49883"/>
    </cofactor>
    <text evidence="3">Binds 2 [4Fe-4S] clusters. In this family the first cluster has a non-standard and varying [4Fe-4S] binding motif CX(2)CX(2)CX(4-5)CP.</text>
</comment>
<accession>A0B671</accession>
<comment type="function">
    <text evidence="3">Catalyzes the ferredoxin-dependent oxidative decarboxylation of arylpyruvates.</text>
</comment>
<organism evidence="5 6">
    <name type="scientific">Methanothrix thermoacetophila (strain DSM 6194 / JCM 14653 / NBRC 101360 / PT)</name>
    <name type="common">Methanosaeta thermophila</name>
    <dbReference type="NCBI Taxonomy" id="349307"/>
    <lineage>
        <taxon>Archaea</taxon>
        <taxon>Methanobacteriati</taxon>
        <taxon>Methanobacteriota</taxon>
        <taxon>Stenosarchaea group</taxon>
        <taxon>Methanomicrobia</taxon>
        <taxon>Methanotrichales</taxon>
        <taxon>Methanotrichaceae</taxon>
        <taxon>Methanothrix</taxon>
    </lineage>
</organism>
<keyword evidence="3" id="KW-0411">Iron-sulfur</keyword>
<dbReference type="InterPro" id="IPR002880">
    <property type="entry name" value="Pyrv_Fd/Flavodoxin_OxRdtase_N"/>
</dbReference>
<evidence type="ECO:0000256" key="1">
    <source>
        <dbReference type="ARBA" id="ARBA00022723"/>
    </source>
</evidence>
<dbReference type="InterPro" id="IPR017721">
    <property type="entry name" value="IorA"/>
</dbReference>
<sequence length="483" mass="52463">MRGALEQIYKALRDVGVGYVAYVPGYPITDLAQSLGAEIAVNEKVAFECALGASATGIRSLVIVKQLGMNILADPLVISATHTTGAGIVVLVGDDLGPRGSQIEMDSRFYGPLTELPVLDPAAPGLYRAVTEAFRVSEEYFIPVILRVTSDVLEDASTEAVIREGVPASLQQTPRRFDRSIWDLTAKGRRQRHLAKVLPALSEVSEASVRVELRGDRGVIAAGSVIPMAERVCEETGSSLLAPLYSYPLPWKTIERFLEMHRLVLVAEGPGTFIESHLKDVRGRLTGHLPYGRVKANDLRTALSLIHISDLRGSIEMETAASRPARRSICEGCPFLPLYKALSRIDVPIAGDAGCTILSLRMGAVDMVYGLGSSIGVASGFREKGIAIVGDYALAHTGIQGLINAIWSRKNVLVGVIWNRVAAMTGFQEVFDLEHVLKALMPEMRIVDMPAPEQEIEQILKDELRSHGVSLVLFRGRCTDRST</sequence>
<dbReference type="EMBL" id="CP000477">
    <property type="protein sequence ID" value="ABK14195.1"/>
    <property type="molecule type" value="Genomic_DNA"/>
</dbReference>
<dbReference type="HOGENOM" id="CLU_017727_0_0_2"/>
<dbReference type="GeneID" id="4462596"/>
<keyword evidence="3" id="KW-0408">Iron</keyword>
<gene>
    <name evidence="5" type="ordered locus">Mthe_0402</name>
</gene>
<dbReference type="GO" id="GO:0006082">
    <property type="term" value="P:organic acid metabolic process"/>
    <property type="evidence" value="ECO:0007669"/>
    <property type="project" value="UniProtKB-ARBA"/>
</dbReference>
<dbReference type="RefSeq" id="WP_011695593.1">
    <property type="nucleotide sequence ID" value="NC_008553.1"/>
</dbReference>
<keyword evidence="6" id="KW-1185">Reference proteome</keyword>
<dbReference type="PIRSF" id="PIRSF006439">
    <property type="entry name" value="Indolepyruvate_ferr_oxidored"/>
    <property type="match status" value="1"/>
</dbReference>
<dbReference type="InterPro" id="IPR029061">
    <property type="entry name" value="THDP-binding"/>
</dbReference>
<dbReference type="GO" id="GO:0046872">
    <property type="term" value="F:metal ion binding"/>
    <property type="evidence" value="ECO:0007669"/>
    <property type="project" value="UniProtKB-UniRule"/>
</dbReference>
<dbReference type="CDD" id="cd07034">
    <property type="entry name" value="TPP_PYR_PFOR_IOR-alpha_like"/>
    <property type="match status" value="1"/>
</dbReference>
<dbReference type="InterPro" id="IPR045025">
    <property type="entry name" value="HACL1-like"/>
</dbReference>
<dbReference type="STRING" id="349307.Mthe_0402"/>
<evidence type="ECO:0000259" key="4">
    <source>
        <dbReference type="Pfam" id="PF02775"/>
    </source>
</evidence>
<keyword evidence="2 3" id="KW-0560">Oxidoreductase</keyword>
<dbReference type="AlphaFoldDB" id="A0B671"/>
<keyword evidence="5" id="KW-0670">Pyruvate</keyword>
<dbReference type="PANTHER" id="PTHR43710:SF6">
    <property type="entry name" value="INDOLEPYRUVATE OXIDOREDUCTASE SUBUNIT IORA"/>
    <property type="match status" value="1"/>
</dbReference>
<dbReference type="Proteomes" id="UP000000674">
    <property type="component" value="Chromosome"/>
</dbReference>
<feature type="domain" description="Thiamine pyrophosphate enzyme TPP-binding" evidence="4">
    <location>
        <begin position="363"/>
        <end position="429"/>
    </location>
</feature>
<dbReference type="GO" id="GO:0043805">
    <property type="term" value="F:indolepyruvate ferredoxin oxidoreductase activity"/>
    <property type="evidence" value="ECO:0007669"/>
    <property type="project" value="UniProtKB-UniRule"/>
</dbReference>
<keyword evidence="3" id="KW-0004">4Fe-4S</keyword>
<dbReference type="EC" id="1.2.7.8" evidence="3"/>
<keyword evidence="3" id="KW-0813">Transport</keyword>
<dbReference type="GO" id="GO:0051539">
    <property type="term" value="F:4 iron, 4 sulfur cluster binding"/>
    <property type="evidence" value="ECO:0007669"/>
    <property type="project" value="UniProtKB-UniRule"/>
</dbReference>
<evidence type="ECO:0000256" key="2">
    <source>
        <dbReference type="ARBA" id="ARBA00023002"/>
    </source>
</evidence>
<dbReference type="PANTHER" id="PTHR43710">
    <property type="entry name" value="2-HYDROXYACYL-COA LYASE"/>
    <property type="match status" value="1"/>
</dbReference>
<protein>
    <recommendedName>
        <fullName evidence="3">Indolepyruvate oxidoreductase subunit IorA</fullName>
        <shortName evidence="3">IOR</shortName>
        <ecNumber evidence="3">1.2.7.8</ecNumber>
    </recommendedName>
    <alternativeName>
        <fullName evidence="3">Indolepyruvate ferredoxin oxidoreductase subunit alpha</fullName>
    </alternativeName>
</protein>
<dbReference type="SUPFAM" id="SSF52518">
    <property type="entry name" value="Thiamin diphosphate-binding fold (THDP-binding)"/>
    <property type="match status" value="2"/>
</dbReference>
<evidence type="ECO:0000313" key="6">
    <source>
        <dbReference type="Proteomes" id="UP000000674"/>
    </source>
</evidence>
<comment type="subunit">
    <text evidence="3">Heterodimer of the IorA and IorB subunits.</text>
</comment>
<evidence type="ECO:0000313" key="5">
    <source>
        <dbReference type="EMBL" id="ABK14195.1"/>
    </source>
</evidence>
<name>A0B671_METTP</name>
<dbReference type="GO" id="GO:0044272">
    <property type="term" value="P:sulfur compound biosynthetic process"/>
    <property type="evidence" value="ECO:0007669"/>
    <property type="project" value="UniProtKB-ARBA"/>
</dbReference>
<keyword evidence="1 3" id="KW-0479">Metal-binding</keyword>
<comment type="catalytic activity">
    <reaction evidence="3">
        <text>indole-3-pyruvate + 2 oxidized [2Fe-2S]-[ferredoxin] + CoA = (indol-3-yl)acetyl-CoA + 2 reduced [2Fe-2S]-[ferredoxin] + CO2 + H(+)</text>
        <dbReference type="Rhea" id="RHEA:12645"/>
        <dbReference type="Rhea" id="RHEA-COMP:10000"/>
        <dbReference type="Rhea" id="RHEA-COMP:10001"/>
        <dbReference type="ChEBI" id="CHEBI:15378"/>
        <dbReference type="ChEBI" id="CHEBI:16526"/>
        <dbReference type="ChEBI" id="CHEBI:17640"/>
        <dbReference type="ChEBI" id="CHEBI:33737"/>
        <dbReference type="ChEBI" id="CHEBI:33738"/>
        <dbReference type="ChEBI" id="CHEBI:57271"/>
        <dbReference type="ChEBI" id="CHEBI:57287"/>
        <dbReference type="EC" id="1.2.7.8"/>
    </reaction>
</comment>
<dbReference type="OrthoDB" id="116011at2157"/>
<keyword evidence="3" id="KW-0249">Electron transport</keyword>